<feature type="transmembrane region" description="Helical" evidence="3">
    <location>
        <begin position="361"/>
        <end position="381"/>
    </location>
</feature>
<sequence length="404" mass="46975">MLLEILYIIFGISVFGLFWTYAGYPIFIWFLSKIIKKEHKYDENYQPNVSIIIPCYNEEKVIEKKLKNTLELNYPPDKMEILVIDDGSKDKTRKIVENYVKDNKTKNINLQSIERQGKNAVINNGFKHAKNEIVVISDANAFLNKNALKYCLRHFSDEEVGCVGARYVHKSYISTGESAGVSLYKDIEHFFYEKENQIGCAHHTEGWLQAFRKNLLNTDEERPLSAEDWDMTLSVKKKKYKVIYEPQAISQKYAVSSSEDLFNQKIRTVIGTIQIMAKHTNFLNPLRWGIFSIIFFSNKHTQIMTPFFVIGIFFSSLGIFFLNSNILFYYFVILQLLAFFIGFLAVIASRIKEITIQPLPALKFFMLMQIICLIAWIKYFIGDCGNQWNTISTTRKAMENTDNK</sequence>
<feature type="transmembrane region" description="Helical" evidence="3">
    <location>
        <begin position="328"/>
        <end position="349"/>
    </location>
</feature>
<dbReference type="Proteomes" id="UP000768163">
    <property type="component" value="Unassembled WGS sequence"/>
</dbReference>
<dbReference type="Proteomes" id="UP000738826">
    <property type="component" value="Unassembled WGS sequence"/>
</dbReference>
<evidence type="ECO:0000313" key="6">
    <source>
        <dbReference type="EMBL" id="NCS91573.1"/>
    </source>
</evidence>
<organism evidence="5 7">
    <name type="scientific">Candidatus Altarchaeum hamiconexum</name>
    <dbReference type="NCBI Taxonomy" id="1803513"/>
    <lineage>
        <taxon>Archaea</taxon>
        <taxon>Candidatus Altarchaeota</taxon>
        <taxon>Candidatus Altiarchaeia</taxon>
        <taxon>Candidatus Altarchaeales</taxon>
        <taxon>Candidatus Altarchaeaceae</taxon>
        <taxon>Candidatus Altarchaeum</taxon>
    </lineage>
</organism>
<dbReference type="Gene3D" id="3.90.550.10">
    <property type="entry name" value="Spore Coat Polysaccharide Biosynthesis Protein SpsA, Chain A"/>
    <property type="match status" value="1"/>
</dbReference>
<proteinExistence type="predicted"/>
<evidence type="ECO:0000259" key="4">
    <source>
        <dbReference type="Pfam" id="PF00535"/>
    </source>
</evidence>
<dbReference type="PANTHER" id="PTHR43630:SF1">
    <property type="entry name" value="POLY-BETA-1,6-N-ACETYL-D-GLUCOSAMINE SYNTHASE"/>
    <property type="match status" value="1"/>
</dbReference>
<keyword evidence="3" id="KW-0812">Transmembrane</keyword>
<dbReference type="EMBL" id="JAACVF010000008">
    <property type="protein sequence ID" value="NCN64526.1"/>
    <property type="molecule type" value="Genomic_DNA"/>
</dbReference>
<evidence type="ECO:0000313" key="7">
    <source>
        <dbReference type="Proteomes" id="UP000768163"/>
    </source>
</evidence>
<dbReference type="SUPFAM" id="SSF53448">
    <property type="entry name" value="Nucleotide-diphospho-sugar transferases"/>
    <property type="match status" value="1"/>
</dbReference>
<dbReference type="EMBL" id="JAACQH010000082">
    <property type="protein sequence ID" value="NCS91573.1"/>
    <property type="molecule type" value="Genomic_DNA"/>
</dbReference>
<feature type="transmembrane region" description="Helical" evidence="3">
    <location>
        <begin position="303"/>
        <end position="322"/>
    </location>
</feature>
<keyword evidence="3" id="KW-1133">Transmembrane helix</keyword>
<protein>
    <submittedName>
        <fullName evidence="5">Glycosyltransferase</fullName>
    </submittedName>
</protein>
<reference evidence="5" key="1">
    <citation type="submission" date="2019-11" db="EMBL/GenBank/DDBJ databases">
        <title>Lipid analysis of CO2-rich subsurface aquifers suggests an autotrophy-based deep biosphere with lysolipids enriched in CPR bacteria.</title>
        <authorList>
            <person name="Probst A.J."/>
            <person name="Elling F.J."/>
            <person name="Castelle C.J."/>
            <person name="Zhu Q."/>
            <person name="Elvert M."/>
            <person name="Birarda G."/>
            <person name="Holman H.-Y."/>
            <person name="Lane K.R."/>
            <person name="Ladd B."/>
            <person name="Ryan M.C."/>
            <person name="Woyke T."/>
            <person name="Hinrichs K.-U."/>
            <person name="Banfield J.F."/>
        </authorList>
    </citation>
    <scope>NUCLEOTIDE SEQUENCE</scope>
    <source>
        <strain evidence="5">CG_2015-01_33_1645</strain>
        <strain evidence="6">CG_2015-04_33_537</strain>
    </source>
</reference>
<dbReference type="AlphaFoldDB" id="A0A8J7YQW8"/>
<feature type="transmembrane region" description="Helical" evidence="3">
    <location>
        <begin position="6"/>
        <end position="31"/>
    </location>
</feature>
<feature type="domain" description="Glycosyltransferase 2-like" evidence="4">
    <location>
        <begin position="50"/>
        <end position="178"/>
    </location>
</feature>
<evidence type="ECO:0000313" key="5">
    <source>
        <dbReference type="EMBL" id="NCN64526.1"/>
    </source>
</evidence>
<dbReference type="Pfam" id="PF00535">
    <property type="entry name" value="Glycos_transf_2"/>
    <property type="match status" value="1"/>
</dbReference>
<keyword evidence="2" id="KW-0808">Transferase</keyword>
<dbReference type="InterPro" id="IPR001173">
    <property type="entry name" value="Glyco_trans_2-like"/>
</dbReference>
<dbReference type="GO" id="GO:0016757">
    <property type="term" value="F:glycosyltransferase activity"/>
    <property type="evidence" value="ECO:0007669"/>
    <property type="project" value="UniProtKB-KW"/>
</dbReference>
<dbReference type="InterPro" id="IPR029044">
    <property type="entry name" value="Nucleotide-diphossugar_trans"/>
</dbReference>
<keyword evidence="3" id="KW-0472">Membrane</keyword>
<keyword evidence="1" id="KW-0328">Glycosyltransferase</keyword>
<evidence type="ECO:0000256" key="1">
    <source>
        <dbReference type="ARBA" id="ARBA00022676"/>
    </source>
</evidence>
<evidence type="ECO:0000256" key="2">
    <source>
        <dbReference type="ARBA" id="ARBA00022679"/>
    </source>
</evidence>
<accession>A0A8J7YQW8</accession>
<name>A0A8J7YQW8_9ARCH</name>
<gene>
    <name evidence="6" type="ORF">GW779_04075</name>
    <name evidence="5" type="ORF">GW910_00385</name>
</gene>
<evidence type="ECO:0000256" key="3">
    <source>
        <dbReference type="SAM" id="Phobius"/>
    </source>
</evidence>
<comment type="caution">
    <text evidence="5">The sequence shown here is derived from an EMBL/GenBank/DDBJ whole genome shotgun (WGS) entry which is preliminary data.</text>
</comment>
<dbReference type="PANTHER" id="PTHR43630">
    <property type="entry name" value="POLY-BETA-1,6-N-ACETYL-D-GLUCOSAMINE SYNTHASE"/>
    <property type="match status" value="1"/>
</dbReference>